<dbReference type="Proteomes" id="UP001439008">
    <property type="component" value="Unassembled WGS sequence"/>
</dbReference>
<reference evidence="2 3" key="1">
    <citation type="journal article" date="2024" name="BMC Biol.">
        <title>Comparative genomics of Ascetosporea gives new insight into the evolutionary basis for animal parasitism in Rhizaria.</title>
        <authorList>
            <person name="Hiltunen Thoren M."/>
            <person name="Onut-Brannstrom I."/>
            <person name="Alfjorden A."/>
            <person name="Peckova H."/>
            <person name="Swords F."/>
            <person name="Hooper C."/>
            <person name="Holzer A.S."/>
            <person name="Bass D."/>
            <person name="Burki F."/>
        </authorList>
    </citation>
    <scope>NUCLEOTIDE SEQUENCE [LARGE SCALE GENOMIC DNA]</scope>
    <source>
        <strain evidence="2">20-A016</strain>
    </source>
</reference>
<name>A0ABV2AQI0_9EUKA</name>
<protein>
    <recommendedName>
        <fullName evidence="1">Rho-GAP domain-containing protein</fullName>
    </recommendedName>
</protein>
<proteinExistence type="predicted"/>
<organism evidence="2 3">
    <name type="scientific">Bonamia ostreae</name>
    <dbReference type="NCBI Taxonomy" id="126728"/>
    <lineage>
        <taxon>Eukaryota</taxon>
        <taxon>Sar</taxon>
        <taxon>Rhizaria</taxon>
        <taxon>Endomyxa</taxon>
        <taxon>Ascetosporea</taxon>
        <taxon>Haplosporida</taxon>
        <taxon>Bonamia</taxon>
    </lineage>
</organism>
<dbReference type="Gene3D" id="1.10.555.10">
    <property type="entry name" value="Rho GTPase activation protein"/>
    <property type="match status" value="1"/>
</dbReference>
<comment type="caution">
    <text evidence="2">The sequence shown here is derived from an EMBL/GenBank/DDBJ whole genome shotgun (WGS) entry which is preliminary data.</text>
</comment>
<dbReference type="EMBL" id="JBDODL010001941">
    <property type="protein sequence ID" value="MES1921920.1"/>
    <property type="molecule type" value="Genomic_DNA"/>
</dbReference>
<evidence type="ECO:0000259" key="1">
    <source>
        <dbReference type="PROSITE" id="PS50238"/>
    </source>
</evidence>
<gene>
    <name evidence="2" type="ORF">MHBO_003448</name>
</gene>
<dbReference type="InterPro" id="IPR000198">
    <property type="entry name" value="RhoGAP_dom"/>
</dbReference>
<dbReference type="Pfam" id="PF00620">
    <property type="entry name" value="RhoGAP"/>
    <property type="match status" value="1"/>
</dbReference>
<dbReference type="InterPro" id="IPR008936">
    <property type="entry name" value="Rho_GTPase_activation_prot"/>
</dbReference>
<dbReference type="SUPFAM" id="SSF48350">
    <property type="entry name" value="GTPase activation domain, GAP"/>
    <property type="match status" value="1"/>
</dbReference>
<dbReference type="PROSITE" id="PS50238">
    <property type="entry name" value="RHOGAP"/>
    <property type="match status" value="1"/>
</dbReference>
<keyword evidence="3" id="KW-1185">Reference proteome</keyword>
<sequence length="148" mass="16930">KKIPEKGKAVLKHMAVFLTNLAQNEKITKMDLSNLAIVFTPTLTRIETTKDISKMMLINDHLQTFVVYLLLYYENQKSELAVPPPIPKKGMRRLISVLKSEDESAQEDMTIEDFIVSGKMDESLRKMEVSADENDELCHLEEDNTELS</sequence>
<evidence type="ECO:0000313" key="3">
    <source>
        <dbReference type="Proteomes" id="UP001439008"/>
    </source>
</evidence>
<accession>A0ABV2AQI0</accession>
<feature type="domain" description="Rho-GAP" evidence="1">
    <location>
        <begin position="1"/>
        <end position="78"/>
    </location>
</feature>
<feature type="non-terminal residue" evidence="2">
    <location>
        <position position="1"/>
    </location>
</feature>
<evidence type="ECO:0000313" key="2">
    <source>
        <dbReference type="EMBL" id="MES1921920.1"/>
    </source>
</evidence>